<comment type="caution">
    <text evidence="5">The sequence shown here is derived from an EMBL/GenBank/DDBJ whole genome shotgun (WGS) entry which is preliminary data.</text>
</comment>
<dbReference type="PROSITE" id="PS00018">
    <property type="entry name" value="EF_HAND_1"/>
    <property type="match status" value="3"/>
</dbReference>
<keyword evidence="1" id="KW-0479">Metal-binding</keyword>
<protein>
    <recommendedName>
        <fullName evidence="4">EF-hand domain-containing protein</fullName>
    </recommendedName>
</protein>
<dbReference type="InterPro" id="IPR011992">
    <property type="entry name" value="EF-hand-dom_pair"/>
</dbReference>
<dbReference type="InterPro" id="IPR018247">
    <property type="entry name" value="EF_Hand_1_Ca_BS"/>
</dbReference>
<accession>A0A816XQX4</accession>
<evidence type="ECO:0000256" key="2">
    <source>
        <dbReference type="ARBA" id="ARBA00022737"/>
    </source>
</evidence>
<feature type="domain" description="EF-hand" evidence="4">
    <location>
        <begin position="109"/>
        <end position="144"/>
    </location>
</feature>
<dbReference type="SMART" id="SM00054">
    <property type="entry name" value="EFh"/>
    <property type="match status" value="3"/>
</dbReference>
<proteinExistence type="predicted"/>
<organism evidence="5 6">
    <name type="scientific">Rotaria magnacalcarata</name>
    <dbReference type="NCBI Taxonomy" id="392030"/>
    <lineage>
        <taxon>Eukaryota</taxon>
        <taxon>Metazoa</taxon>
        <taxon>Spiralia</taxon>
        <taxon>Gnathifera</taxon>
        <taxon>Rotifera</taxon>
        <taxon>Eurotatoria</taxon>
        <taxon>Bdelloidea</taxon>
        <taxon>Philodinida</taxon>
        <taxon>Philodinidae</taxon>
        <taxon>Rotaria</taxon>
    </lineage>
</organism>
<dbReference type="InterPro" id="IPR028846">
    <property type="entry name" value="Recoverin"/>
</dbReference>
<keyword evidence="3" id="KW-0106">Calcium</keyword>
<dbReference type="PANTHER" id="PTHR23055">
    <property type="entry name" value="CALCIUM BINDING PROTEINS"/>
    <property type="match status" value="1"/>
</dbReference>
<dbReference type="InterPro" id="IPR002048">
    <property type="entry name" value="EF_hand_dom"/>
</dbReference>
<evidence type="ECO:0000256" key="1">
    <source>
        <dbReference type="ARBA" id="ARBA00022723"/>
    </source>
</evidence>
<evidence type="ECO:0000259" key="4">
    <source>
        <dbReference type="PROSITE" id="PS50222"/>
    </source>
</evidence>
<keyword evidence="2" id="KW-0677">Repeat</keyword>
<dbReference type="Pfam" id="PF13499">
    <property type="entry name" value="EF-hand_7"/>
    <property type="match status" value="1"/>
</dbReference>
<dbReference type="AlphaFoldDB" id="A0A816XQX4"/>
<reference evidence="5" key="1">
    <citation type="submission" date="2021-02" db="EMBL/GenBank/DDBJ databases">
        <authorList>
            <person name="Nowell W R."/>
        </authorList>
    </citation>
    <scope>NUCLEOTIDE SEQUENCE</scope>
</reference>
<dbReference type="EMBL" id="CAJNRG010013688">
    <property type="protein sequence ID" value="CAF2150875.1"/>
    <property type="molecule type" value="Genomic_DNA"/>
</dbReference>
<dbReference type="GO" id="GO:0005509">
    <property type="term" value="F:calcium ion binding"/>
    <property type="evidence" value="ECO:0007669"/>
    <property type="project" value="InterPro"/>
</dbReference>
<name>A0A816XQX4_9BILA</name>
<sequence length="237" mass="27687">MPTFGRYTYIIKRSLAKQKHLFAHCAPRVPYITAVRDFKMGNTTQKHNEDYKILTNDIFKRFHLMLGFSEDFIRTEHQKFYATANNGRSKKSQIEELLHDYLPPATRKHTKQLNNSLFSAIDTNDDGYVDFGEYLMSLKFFQTESPTERADFVFRIIDKDGNNRLTKRELEHILTCLQEYHKSLNDSGVTEMTNDGPKSATERLFQKLDQDSSGDINVSEFVDGWLKDNTIRTLFTF</sequence>
<evidence type="ECO:0000313" key="6">
    <source>
        <dbReference type="Proteomes" id="UP000663887"/>
    </source>
</evidence>
<dbReference type="Gene3D" id="1.10.238.10">
    <property type="entry name" value="EF-hand"/>
    <property type="match status" value="1"/>
</dbReference>
<dbReference type="Pfam" id="PF13833">
    <property type="entry name" value="EF-hand_8"/>
    <property type="match status" value="1"/>
</dbReference>
<gene>
    <name evidence="5" type="ORF">XDN619_LOCUS28642</name>
</gene>
<evidence type="ECO:0000256" key="3">
    <source>
        <dbReference type="ARBA" id="ARBA00022837"/>
    </source>
</evidence>
<dbReference type="CDD" id="cd00051">
    <property type="entry name" value="EFh"/>
    <property type="match status" value="1"/>
</dbReference>
<dbReference type="Proteomes" id="UP000663887">
    <property type="component" value="Unassembled WGS sequence"/>
</dbReference>
<dbReference type="SUPFAM" id="SSF47473">
    <property type="entry name" value="EF-hand"/>
    <property type="match status" value="1"/>
</dbReference>
<dbReference type="PROSITE" id="PS50222">
    <property type="entry name" value="EF_HAND_2"/>
    <property type="match status" value="2"/>
</dbReference>
<evidence type="ECO:0000313" key="5">
    <source>
        <dbReference type="EMBL" id="CAF2150875.1"/>
    </source>
</evidence>
<feature type="domain" description="EF-hand" evidence="4">
    <location>
        <begin position="145"/>
        <end position="180"/>
    </location>
</feature>